<evidence type="ECO:0000256" key="2">
    <source>
        <dbReference type="ARBA" id="ARBA00022691"/>
    </source>
</evidence>
<dbReference type="SUPFAM" id="SSF102114">
    <property type="entry name" value="Radical SAM enzymes"/>
    <property type="match status" value="1"/>
</dbReference>
<evidence type="ECO:0000313" key="8">
    <source>
        <dbReference type="Proteomes" id="UP000238701"/>
    </source>
</evidence>
<dbReference type="PROSITE" id="PS51918">
    <property type="entry name" value="RADICAL_SAM"/>
    <property type="match status" value="1"/>
</dbReference>
<dbReference type="PANTHER" id="PTHR43409">
    <property type="entry name" value="ANAEROBIC MAGNESIUM-PROTOPORPHYRIN IX MONOMETHYL ESTER CYCLASE-RELATED"/>
    <property type="match status" value="1"/>
</dbReference>
<dbReference type="InterPro" id="IPR006638">
    <property type="entry name" value="Elp3/MiaA/NifB-like_rSAM"/>
</dbReference>
<evidence type="ECO:0000256" key="1">
    <source>
        <dbReference type="ARBA" id="ARBA00001966"/>
    </source>
</evidence>
<keyword evidence="2" id="KW-0949">S-adenosyl-L-methionine</keyword>
<dbReference type="AlphaFoldDB" id="A0A2U3KRP4"/>
<dbReference type="Gene3D" id="3.40.50.280">
    <property type="entry name" value="Cobalamin-binding domain"/>
    <property type="match status" value="1"/>
</dbReference>
<evidence type="ECO:0000259" key="6">
    <source>
        <dbReference type="PROSITE" id="PS51918"/>
    </source>
</evidence>
<dbReference type="SFLD" id="SFLDS00029">
    <property type="entry name" value="Radical_SAM"/>
    <property type="match status" value="1"/>
</dbReference>
<evidence type="ECO:0000313" key="7">
    <source>
        <dbReference type="EMBL" id="SPF42311.1"/>
    </source>
</evidence>
<protein>
    <submittedName>
        <fullName evidence="7">Fe-S oxidoreductase</fullName>
    </submittedName>
</protein>
<gene>
    <name evidence="7" type="ORF">SBA1_440009</name>
</gene>
<keyword evidence="4" id="KW-0408">Iron</keyword>
<evidence type="ECO:0000256" key="3">
    <source>
        <dbReference type="ARBA" id="ARBA00022723"/>
    </source>
</evidence>
<name>A0A2U3KRP4_9BACT</name>
<feature type="domain" description="Radical SAM core" evidence="6">
    <location>
        <begin position="143"/>
        <end position="359"/>
    </location>
</feature>
<keyword evidence="5" id="KW-0411">Iron-sulfur</keyword>
<organism evidence="7 8">
    <name type="scientific">Candidatus Sulfotelmatobacter kueseliae</name>
    <dbReference type="NCBI Taxonomy" id="2042962"/>
    <lineage>
        <taxon>Bacteria</taxon>
        <taxon>Pseudomonadati</taxon>
        <taxon>Acidobacteriota</taxon>
        <taxon>Terriglobia</taxon>
        <taxon>Terriglobales</taxon>
        <taxon>Candidatus Korobacteraceae</taxon>
        <taxon>Candidatus Sulfotelmatobacter</taxon>
    </lineage>
</organism>
<comment type="cofactor">
    <cofactor evidence="1">
        <name>[4Fe-4S] cluster</name>
        <dbReference type="ChEBI" id="CHEBI:49883"/>
    </cofactor>
</comment>
<evidence type="ECO:0000256" key="4">
    <source>
        <dbReference type="ARBA" id="ARBA00023004"/>
    </source>
</evidence>
<dbReference type="Proteomes" id="UP000238701">
    <property type="component" value="Unassembled WGS sequence"/>
</dbReference>
<accession>A0A2U3KRP4</accession>
<evidence type="ECO:0000256" key="5">
    <source>
        <dbReference type="ARBA" id="ARBA00023014"/>
    </source>
</evidence>
<proteinExistence type="predicted"/>
<sequence length="501" mass="57145">MNCYFDDLRENIPRARQIPMAMGPAYLAGVFNRNFCNVRLYDEVSSGSLEDPQLLAWPDMLVFTGLTTGFDRMLHVTAYARSLNTRVIVVAGGPGIRSFPRHARSFFDYCCLGDIEELGEVAREVFGEDAVAEEMAPRFDLAYWVRSVGHIESSRNCNFRCAFCSMTAEGRSYQKYDLEYTRKQILAVGYKDFFLFIDNNFYGNDKHYFHDRMGLLKQMYKDKRFGGWGALVTNDFFYDDANLRSARESGCVALFTGVESFDNAWLGSMHKGQNNRRPQVEIIAKCLNAGILFLYGMILDVASRTVDDLERELALVMRTPEITLPCFLSLPIPFPGTPFFRECVEKRRLLPNTRIRDLNSSVLSLEPLESIGRVQPFIAATQTMNGYRKQILSHTLSFYCQYRKVLTPLQMRLALMNSGLLFAHEFLTAPGWIGRAHKRTHISSSERLDKVYRPAFQIDPRYQHYFSPTMLTDGNGEIAADLQDDISSAVLLRNRAGQLVG</sequence>
<dbReference type="GO" id="GO:0003824">
    <property type="term" value="F:catalytic activity"/>
    <property type="evidence" value="ECO:0007669"/>
    <property type="project" value="InterPro"/>
</dbReference>
<dbReference type="GO" id="GO:0046872">
    <property type="term" value="F:metal ion binding"/>
    <property type="evidence" value="ECO:0007669"/>
    <property type="project" value="UniProtKB-KW"/>
</dbReference>
<dbReference type="SMART" id="SM00729">
    <property type="entry name" value="Elp3"/>
    <property type="match status" value="1"/>
</dbReference>
<reference evidence="8" key="1">
    <citation type="submission" date="2018-02" db="EMBL/GenBank/DDBJ databases">
        <authorList>
            <person name="Hausmann B."/>
        </authorList>
    </citation>
    <scope>NUCLEOTIDE SEQUENCE [LARGE SCALE GENOMIC DNA]</scope>
    <source>
        <strain evidence="8">Peat soil MAG SbA1</strain>
    </source>
</reference>
<dbReference type="InterPro" id="IPR013785">
    <property type="entry name" value="Aldolase_TIM"/>
</dbReference>
<dbReference type="InterPro" id="IPR051198">
    <property type="entry name" value="BchE-like"/>
</dbReference>
<dbReference type="InterPro" id="IPR007197">
    <property type="entry name" value="rSAM"/>
</dbReference>
<dbReference type="Pfam" id="PF04055">
    <property type="entry name" value="Radical_SAM"/>
    <property type="match status" value="1"/>
</dbReference>
<keyword evidence="3" id="KW-0479">Metal-binding</keyword>
<dbReference type="GO" id="GO:0051536">
    <property type="term" value="F:iron-sulfur cluster binding"/>
    <property type="evidence" value="ECO:0007669"/>
    <property type="project" value="UniProtKB-KW"/>
</dbReference>
<dbReference type="Gene3D" id="3.20.20.70">
    <property type="entry name" value="Aldolase class I"/>
    <property type="match status" value="1"/>
</dbReference>
<dbReference type="InterPro" id="IPR058240">
    <property type="entry name" value="rSAM_sf"/>
</dbReference>
<dbReference type="SFLD" id="SFLDG01082">
    <property type="entry name" value="B12-binding_domain_containing"/>
    <property type="match status" value="1"/>
</dbReference>
<dbReference type="EMBL" id="OMOD01000138">
    <property type="protein sequence ID" value="SPF42311.1"/>
    <property type="molecule type" value="Genomic_DNA"/>
</dbReference>